<reference evidence="1" key="2">
    <citation type="submission" date="2025-09" db="UniProtKB">
        <authorList>
            <consortium name="Ensembl"/>
        </authorList>
    </citation>
    <scope>IDENTIFICATION</scope>
</reference>
<keyword evidence="2" id="KW-1185">Reference proteome</keyword>
<proteinExistence type="predicted"/>
<dbReference type="InterPro" id="IPR040247">
    <property type="entry name" value="DUF5524"/>
</dbReference>
<dbReference type="Ensembl" id="ENSLLET00000018794.1">
    <property type="protein sequence ID" value="ENSLLEP00000018076.1"/>
    <property type="gene ID" value="ENSLLEG00000011499.1"/>
</dbReference>
<name>A0A8C5MTP8_9ANUR</name>
<evidence type="ECO:0000313" key="1">
    <source>
        <dbReference type="Ensembl" id="ENSLLEP00000018076.1"/>
    </source>
</evidence>
<dbReference type="PANTHER" id="PTHR31097:SF2">
    <property type="entry name" value="CHROMOSOME 7 OPEN READING FRAME 57"/>
    <property type="match status" value="1"/>
</dbReference>
<dbReference type="GeneTree" id="ENSGT00390000014376"/>
<protein>
    <submittedName>
        <fullName evidence="1">Uncharacterized protein</fullName>
    </submittedName>
</protein>
<accession>A0A8C5MTP8</accession>
<dbReference type="OrthoDB" id="10012494at2759"/>
<evidence type="ECO:0000313" key="2">
    <source>
        <dbReference type="Proteomes" id="UP000694569"/>
    </source>
</evidence>
<sequence>MYLKGHFTHCNLSIFEHLRSSRGDWFSGSPYEDVVKTGKRMISHPTSQIPGLSAEVQDEEQKLDPKKIIKEYDSDYVKLAKQGGHKDLLAQNEDDPTKTSPVTYNAPNWYSDVTAGHQKEKSRAPARKMPDYMVHEELEDQNEYKYKTRSGHFDFDQQENGAEGKAKMSSVGTAFEDDDMTTFGESPKVEKVGKKCFFPPVQDVGKGVNFGKLLSHGYGDDWLEQQSLSVKALGRALTELKSAILHRRIKPCSAERTNCTQRGGQTDVEWKERPLSRKFLLLSNDSYVCLLLNN</sequence>
<dbReference type="Pfam" id="PF17662">
    <property type="entry name" value="DUF5524"/>
    <property type="match status" value="1"/>
</dbReference>
<organism evidence="1 2">
    <name type="scientific">Leptobrachium leishanense</name>
    <name type="common">Leishan spiny toad</name>
    <dbReference type="NCBI Taxonomy" id="445787"/>
    <lineage>
        <taxon>Eukaryota</taxon>
        <taxon>Metazoa</taxon>
        <taxon>Chordata</taxon>
        <taxon>Craniata</taxon>
        <taxon>Vertebrata</taxon>
        <taxon>Euteleostomi</taxon>
        <taxon>Amphibia</taxon>
        <taxon>Batrachia</taxon>
        <taxon>Anura</taxon>
        <taxon>Pelobatoidea</taxon>
        <taxon>Megophryidae</taxon>
        <taxon>Leptobrachium</taxon>
    </lineage>
</organism>
<dbReference type="AlphaFoldDB" id="A0A8C5MTP8"/>
<reference evidence="1" key="1">
    <citation type="submission" date="2025-08" db="UniProtKB">
        <authorList>
            <consortium name="Ensembl"/>
        </authorList>
    </citation>
    <scope>IDENTIFICATION</scope>
</reference>
<dbReference type="PANTHER" id="PTHR31097">
    <property type="entry name" value="SI:DKEY-276J7.1"/>
    <property type="match status" value="1"/>
</dbReference>
<dbReference type="Proteomes" id="UP000694569">
    <property type="component" value="Unplaced"/>
</dbReference>